<dbReference type="GO" id="GO:1990756">
    <property type="term" value="F:ubiquitin-like ligase-substrate adaptor activity"/>
    <property type="evidence" value="ECO:0007669"/>
    <property type="project" value="EnsemblFungi"/>
</dbReference>
<keyword evidence="3 6" id="KW-1133">Transmembrane helix</keyword>
<sequence length="481" mass="53835">MIRFGLHWLIFCKSFQKVAAIPVAFLISDNREYFWSGNGNGNGYEDVINNYINNKGNNNDDNDDDDVLFIPPGIIVIASLCSCVMAIALVVGMISVANDIISRFKPVALTTDEPGSFDDEQTMLEEDNRALVELTPNEQELYFQAKDFMKLNPIDRSDLTLSQALSIEEKGVSAWEFKPNINAFREIQVVNKSEINFNQTLPGSELSIQTNIPIPRVNDVYYFECKIYTLPNPENTIISLGIATSPYPFFRLPGRHRFSIAYDSNGDRRFNQPFKLENKNGLKIFPELEVADVVGIGYRTQSGTIFFTRNGKKLSESKIGGHIKGFRPTKIYPTIGSTNKCCVHVNMGQAGFVFIEGNVKKWGFAPLEGKGLPPPAYKAFNEDVLLESSSEYSDGDEEFPPDFWDATKASFTDTENGGDENYTLNSLPRDPPLYTSDEEELSGEIREGSSRDLEHLGRIEDNDVDDEGDTADGEDNSDDED</sequence>
<evidence type="ECO:0000313" key="9">
    <source>
        <dbReference type="EMBL" id="ODV95093.1"/>
    </source>
</evidence>
<reference evidence="10" key="1">
    <citation type="submission" date="2016-05" db="EMBL/GenBank/DDBJ databases">
        <title>Comparative genomics of biotechnologically important yeasts.</title>
        <authorList>
            <consortium name="DOE Joint Genome Institute"/>
            <person name="Riley R."/>
            <person name="Haridas S."/>
            <person name="Wolfe K.H."/>
            <person name="Lopes M.R."/>
            <person name="Hittinger C.T."/>
            <person name="Goker M."/>
            <person name="Salamov A."/>
            <person name="Wisecaver J."/>
            <person name="Long T.M."/>
            <person name="Aerts A.L."/>
            <person name="Barry K."/>
            <person name="Choi C."/>
            <person name="Clum A."/>
            <person name="Coughlan A.Y."/>
            <person name="Deshpande S."/>
            <person name="Douglass A.P."/>
            <person name="Hanson S.J."/>
            <person name="Klenk H.-P."/>
            <person name="Labutti K."/>
            <person name="Lapidus A."/>
            <person name="Lindquist E."/>
            <person name="Lipzen A."/>
            <person name="Meier-Kolthoff J.P."/>
            <person name="Ohm R.A."/>
            <person name="Otillar R.P."/>
            <person name="Pangilinan J."/>
            <person name="Peng Y."/>
            <person name="Rokas A."/>
            <person name="Rosa C.A."/>
            <person name="Scheuner C."/>
            <person name="Sibirny A.A."/>
            <person name="Slot J.C."/>
            <person name="Stielow J.B."/>
            <person name="Sun H."/>
            <person name="Kurtzman C.P."/>
            <person name="Blackwell M."/>
            <person name="Grigoriev I.V."/>
            <person name="Jeffries T.W."/>
        </authorList>
    </citation>
    <scope>NUCLEOTIDE SEQUENCE [LARGE SCALE GENOMIC DNA]</scope>
    <source>
        <strain evidence="10">NRRL Y-2460</strain>
    </source>
</reference>
<dbReference type="GO" id="GO:0016020">
    <property type="term" value="C:membrane"/>
    <property type="evidence" value="ECO:0007669"/>
    <property type="project" value="UniProtKB-SubCell"/>
</dbReference>
<keyword evidence="10" id="KW-1185">Reference proteome</keyword>
<dbReference type="InterPro" id="IPR001870">
    <property type="entry name" value="B30.2/SPRY"/>
</dbReference>
<gene>
    <name evidence="9" type="ORF">PACTADRAFT_34830</name>
</gene>
<dbReference type="InterPro" id="IPR013320">
    <property type="entry name" value="ConA-like_dom_sf"/>
</dbReference>
<evidence type="ECO:0000256" key="3">
    <source>
        <dbReference type="ARBA" id="ARBA00022989"/>
    </source>
</evidence>
<evidence type="ECO:0000259" key="8">
    <source>
        <dbReference type="PROSITE" id="PS50188"/>
    </source>
</evidence>
<dbReference type="Gene3D" id="2.60.120.920">
    <property type="match status" value="1"/>
</dbReference>
<keyword evidence="7" id="KW-0732">Signal</keyword>
<evidence type="ECO:0000256" key="5">
    <source>
        <dbReference type="SAM" id="MobiDB-lite"/>
    </source>
</evidence>
<dbReference type="Pfam" id="PF00622">
    <property type="entry name" value="SPRY"/>
    <property type="match status" value="1"/>
</dbReference>
<dbReference type="EMBL" id="KV454015">
    <property type="protein sequence ID" value="ODV95093.1"/>
    <property type="molecule type" value="Genomic_DNA"/>
</dbReference>
<comment type="subcellular location">
    <subcellularLocation>
        <location evidence="1">Membrane</location>
        <topology evidence="1">Single-pass membrane protein</topology>
    </subcellularLocation>
</comment>
<feature type="chain" id="PRO_5009163353" description="B30.2/SPRY domain-containing protein" evidence="7">
    <location>
        <begin position="21"/>
        <end position="481"/>
    </location>
</feature>
<dbReference type="SUPFAM" id="SSF49899">
    <property type="entry name" value="Concanavalin A-like lectins/glucanases"/>
    <property type="match status" value="1"/>
</dbReference>
<feature type="region of interest" description="Disordered" evidence="5">
    <location>
        <begin position="389"/>
        <end position="481"/>
    </location>
</feature>
<evidence type="ECO:0000313" key="10">
    <source>
        <dbReference type="Proteomes" id="UP000094236"/>
    </source>
</evidence>
<evidence type="ECO:0000256" key="6">
    <source>
        <dbReference type="SAM" id="Phobius"/>
    </source>
</evidence>
<dbReference type="SMART" id="SM00449">
    <property type="entry name" value="SPRY"/>
    <property type="match status" value="1"/>
</dbReference>
<feature type="signal peptide" evidence="7">
    <location>
        <begin position="1"/>
        <end position="20"/>
    </location>
</feature>
<feature type="transmembrane region" description="Helical" evidence="6">
    <location>
        <begin position="69"/>
        <end position="96"/>
    </location>
</feature>
<dbReference type="GO" id="GO:0005768">
    <property type="term" value="C:endosome"/>
    <property type="evidence" value="ECO:0007669"/>
    <property type="project" value="EnsemblFungi"/>
</dbReference>
<dbReference type="PANTHER" id="PTHR12864">
    <property type="entry name" value="RAN BINDING PROTEIN 9-RELATED"/>
    <property type="match status" value="1"/>
</dbReference>
<dbReference type="CDD" id="cd12910">
    <property type="entry name" value="SPRY_SSH4_like"/>
    <property type="match status" value="1"/>
</dbReference>
<dbReference type="InterPro" id="IPR035780">
    <property type="entry name" value="SPRY_Ssh4-like"/>
</dbReference>
<dbReference type="InterPro" id="IPR050618">
    <property type="entry name" value="Ubq-SigPath_Reg"/>
</dbReference>
<organism evidence="9 10">
    <name type="scientific">Pachysolen tannophilus NRRL Y-2460</name>
    <dbReference type="NCBI Taxonomy" id="669874"/>
    <lineage>
        <taxon>Eukaryota</taxon>
        <taxon>Fungi</taxon>
        <taxon>Dikarya</taxon>
        <taxon>Ascomycota</taxon>
        <taxon>Saccharomycotina</taxon>
        <taxon>Pichiomycetes</taxon>
        <taxon>Pachysolenaceae</taxon>
        <taxon>Pachysolen</taxon>
    </lineage>
</organism>
<name>A0A1E4TTH6_PACTA</name>
<protein>
    <recommendedName>
        <fullName evidence="8">B30.2/SPRY domain-containing protein</fullName>
    </recommendedName>
</protein>
<dbReference type="GO" id="GO:0043328">
    <property type="term" value="P:protein transport to vacuole involved in ubiquitin-dependent protein catabolic process via the multivesicular body sorting pathway"/>
    <property type="evidence" value="ECO:0007669"/>
    <property type="project" value="EnsemblFungi"/>
</dbReference>
<keyword evidence="2 6" id="KW-0812">Transmembrane</keyword>
<dbReference type="Proteomes" id="UP000094236">
    <property type="component" value="Unassembled WGS sequence"/>
</dbReference>
<keyword evidence="4 6" id="KW-0472">Membrane</keyword>
<evidence type="ECO:0000256" key="2">
    <source>
        <dbReference type="ARBA" id="ARBA00022692"/>
    </source>
</evidence>
<proteinExistence type="predicted"/>
<feature type="compositionally biased region" description="Acidic residues" evidence="5">
    <location>
        <begin position="462"/>
        <end position="481"/>
    </location>
</feature>
<evidence type="ECO:0000256" key="1">
    <source>
        <dbReference type="ARBA" id="ARBA00004167"/>
    </source>
</evidence>
<feature type="domain" description="B30.2/SPRY" evidence="8">
    <location>
        <begin position="154"/>
        <end position="352"/>
    </location>
</feature>
<evidence type="ECO:0000256" key="4">
    <source>
        <dbReference type="ARBA" id="ARBA00023136"/>
    </source>
</evidence>
<dbReference type="AlphaFoldDB" id="A0A1E4TTH6"/>
<dbReference type="OrthoDB" id="258495at2759"/>
<accession>A0A1E4TTH6</accession>
<dbReference type="InterPro" id="IPR003877">
    <property type="entry name" value="SPRY_dom"/>
</dbReference>
<dbReference type="InterPro" id="IPR043136">
    <property type="entry name" value="B30.2/SPRY_sf"/>
</dbReference>
<dbReference type="PROSITE" id="PS50188">
    <property type="entry name" value="B302_SPRY"/>
    <property type="match status" value="1"/>
</dbReference>
<dbReference type="STRING" id="669874.A0A1E4TTH6"/>
<feature type="compositionally biased region" description="Basic and acidic residues" evidence="5">
    <location>
        <begin position="443"/>
        <end position="461"/>
    </location>
</feature>
<evidence type="ECO:0000256" key="7">
    <source>
        <dbReference type="SAM" id="SignalP"/>
    </source>
</evidence>